<sequence length="60" mass="6703">ASIDLHYLGGAIEVDLVLDVDQLSMGIARDLEAAIEAEPYITKLRIFNKLYESNHRRASS</sequence>
<accession>A0A2A4WXZ4</accession>
<dbReference type="EMBL" id="NVUL01000081">
    <property type="protein sequence ID" value="PCI75170.1"/>
    <property type="molecule type" value="Genomic_DNA"/>
</dbReference>
<feature type="non-terminal residue" evidence="1">
    <location>
        <position position="1"/>
    </location>
</feature>
<dbReference type="Proteomes" id="UP000218767">
    <property type="component" value="Unassembled WGS sequence"/>
</dbReference>
<evidence type="ECO:0000313" key="1">
    <source>
        <dbReference type="EMBL" id="PCI75170.1"/>
    </source>
</evidence>
<comment type="caution">
    <text evidence="1">The sequence shown here is derived from an EMBL/GenBank/DDBJ whole genome shotgun (WGS) entry which is preliminary data.</text>
</comment>
<organism evidence="1 2">
    <name type="scientific">SAR86 cluster bacterium</name>
    <dbReference type="NCBI Taxonomy" id="2030880"/>
    <lineage>
        <taxon>Bacteria</taxon>
        <taxon>Pseudomonadati</taxon>
        <taxon>Pseudomonadota</taxon>
        <taxon>Gammaproteobacteria</taxon>
        <taxon>SAR86 cluster</taxon>
    </lineage>
</organism>
<proteinExistence type="predicted"/>
<protein>
    <recommendedName>
        <fullName evidence="3">Cation efflux protein cytoplasmic domain-containing protein</fullName>
    </recommendedName>
</protein>
<reference evidence="2" key="1">
    <citation type="submission" date="2017-08" db="EMBL/GenBank/DDBJ databases">
        <title>A dynamic microbial community with high functional redundancy inhabits the cold, oxic subseafloor aquifer.</title>
        <authorList>
            <person name="Tully B.J."/>
            <person name="Wheat C.G."/>
            <person name="Glazer B.T."/>
            <person name="Huber J.A."/>
        </authorList>
    </citation>
    <scope>NUCLEOTIDE SEQUENCE [LARGE SCALE GENOMIC DNA]</scope>
</reference>
<evidence type="ECO:0008006" key="3">
    <source>
        <dbReference type="Google" id="ProtNLM"/>
    </source>
</evidence>
<evidence type="ECO:0000313" key="2">
    <source>
        <dbReference type="Proteomes" id="UP000218767"/>
    </source>
</evidence>
<name>A0A2A4WXZ4_9GAMM</name>
<gene>
    <name evidence="1" type="ORF">COB20_13530</name>
</gene>
<dbReference type="AlphaFoldDB" id="A0A2A4WXZ4"/>